<protein>
    <submittedName>
        <fullName evidence="2">Uncharacterized protein</fullName>
    </submittedName>
</protein>
<sequence>MASTSRLASIPPTCALRVPFKPAPCPTAPRALRSYTVCSFTVPLSTASHRPGGPVIPAHGPRYRIRTTRTRTLSAGARTLPLHTQATPSAHSFRAEYEQLSTATQPSHTPQESPSALPATDSQEAMDEVPLPQPQVLSASWLDLSFTSTLSVQQILFGHTPLESSMPHQPLPPLVALDPPAYRTDDHDAPSAASIAGRSYWSFNP</sequence>
<dbReference type="AlphaFoldDB" id="A0A9W8EAS2"/>
<evidence type="ECO:0000256" key="1">
    <source>
        <dbReference type="SAM" id="MobiDB-lite"/>
    </source>
</evidence>
<evidence type="ECO:0000313" key="2">
    <source>
        <dbReference type="EMBL" id="KAJ1972465.1"/>
    </source>
</evidence>
<dbReference type="EMBL" id="JANBQB010001049">
    <property type="protein sequence ID" value="KAJ1972465.1"/>
    <property type="molecule type" value="Genomic_DNA"/>
</dbReference>
<reference evidence="2" key="1">
    <citation type="submission" date="2022-07" db="EMBL/GenBank/DDBJ databases">
        <title>Phylogenomic reconstructions and comparative analyses of Kickxellomycotina fungi.</title>
        <authorList>
            <person name="Reynolds N.K."/>
            <person name="Stajich J.E."/>
            <person name="Barry K."/>
            <person name="Grigoriev I.V."/>
            <person name="Crous P."/>
            <person name="Smith M.E."/>
        </authorList>
    </citation>
    <scope>NUCLEOTIDE SEQUENCE</scope>
    <source>
        <strain evidence="2">RSA 567</strain>
    </source>
</reference>
<organism evidence="2 3">
    <name type="scientific">Dimargaris verticillata</name>
    <dbReference type="NCBI Taxonomy" id="2761393"/>
    <lineage>
        <taxon>Eukaryota</taxon>
        <taxon>Fungi</taxon>
        <taxon>Fungi incertae sedis</taxon>
        <taxon>Zoopagomycota</taxon>
        <taxon>Kickxellomycotina</taxon>
        <taxon>Dimargaritomycetes</taxon>
        <taxon>Dimargaritales</taxon>
        <taxon>Dimargaritaceae</taxon>
        <taxon>Dimargaris</taxon>
    </lineage>
</organism>
<name>A0A9W8EAS2_9FUNG</name>
<keyword evidence="3" id="KW-1185">Reference proteome</keyword>
<gene>
    <name evidence="2" type="ORF">H4R34_005400</name>
</gene>
<feature type="region of interest" description="Disordered" evidence="1">
    <location>
        <begin position="98"/>
        <end position="128"/>
    </location>
</feature>
<proteinExistence type="predicted"/>
<accession>A0A9W8EAS2</accession>
<comment type="caution">
    <text evidence="2">The sequence shown here is derived from an EMBL/GenBank/DDBJ whole genome shotgun (WGS) entry which is preliminary data.</text>
</comment>
<evidence type="ECO:0000313" key="3">
    <source>
        <dbReference type="Proteomes" id="UP001151582"/>
    </source>
</evidence>
<dbReference type="Proteomes" id="UP001151582">
    <property type="component" value="Unassembled WGS sequence"/>
</dbReference>
<feature type="compositionally biased region" description="Polar residues" evidence="1">
    <location>
        <begin position="99"/>
        <end position="114"/>
    </location>
</feature>